<protein>
    <submittedName>
        <fullName evidence="3">DUF4102 domain-containing protein</fullName>
    </submittedName>
</protein>
<feature type="compositionally biased region" description="Basic and acidic residues" evidence="1">
    <location>
        <begin position="85"/>
        <end position="96"/>
    </location>
</feature>
<feature type="domain" description="Integrase DNA-binding" evidence="2">
    <location>
        <begin position="14"/>
        <end position="71"/>
    </location>
</feature>
<comment type="caution">
    <text evidence="3">The sequence shown here is derived from an EMBL/GenBank/DDBJ whole genome shotgun (WGS) entry which is preliminary data.</text>
</comment>
<evidence type="ECO:0000256" key="1">
    <source>
        <dbReference type="SAM" id="MobiDB-lite"/>
    </source>
</evidence>
<dbReference type="InterPro" id="IPR025166">
    <property type="entry name" value="Integrase_DNA_bind_dom"/>
</dbReference>
<accession>A0A5B0HL88</accession>
<dbReference type="Proteomes" id="UP000325273">
    <property type="component" value="Unassembled WGS sequence"/>
</dbReference>
<reference evidence="3 4" key="1">
    <citation type="submission" date="2019-08" db="EMBL/GenBank/DDBJ databases">
        <title>Paraburkholderia sp. DCY113.</title>
        <authorList>
            <person name="Kang J."/>
        </authorList>
    </citation>
    <scope>NUCLEOTIDE SEQUENCE [LARGE SCALE GENOMIC DNA]</scope>
    <source>
        <strain evidence="3 4">DCY113</strain>
    </source>
</reference>
<gene>
    <name evidence="3" type="ORF">FVF58_00210</name>
</gene>
<feature type="region of interest" description="Disordered" evidence="1">
    <location>
        <begin position="66"/>
        <end position="118"/>
    </location>
</feature>
<dbReference type="Gene3D" id="3.30.160.390">
    <property type="entry name" value="Integrase, DNA-binding domain"/>
    <property type="match status" value="1"/>
</dbReference>
<organism evidence="3 4">
    <name type="scientific">Paraburkholderia panacisoli</name>
    <dbReference type="NCBI Taxonomy" id="2603818"/>
    <lineage>
        <taxon>Bacteria</taxon>
        <taxon>Pseudomonadati</taxon>
        <taxon>Pseudomonadota</taxon>
        <taxon>Betaproteobacteria</taxon>
        <taxon>Burkholderiales</taxon>
        <taxon>Burkholderiaceae</taxon>
        <taxon>Paraburkholderia</taxon>
    </lineage>
</organism>
<dbReference type="RefSeq" id="WP_149667953.1">
    <property type="nucleotide sequence ID" value="NZ_VTUZ01000001.1"/>
</dbReference>
<dbReference type="InterPro" id="IPR038488">
    <property type="entry name" value="Integrase_DNA-bd_sf"/>
</dbReference>
<proteinExistence type="predicted"/>
<sequence>MARINHTRKLLDSIRRAGPDDTHRELADLQKGFGARITPNGTIIFFYRYSAAGGKHRRQIIGGYPAMTVSQSTPPRAGTDAGSRAFERHGDRDRAQARTRAPHRTGREDRPDDRRIHR</sequence>
<keyword evidence="4" id="KW-1185">Reference proteome</keyword>
<feature type="compositionally biased region" description="Basic and acidic residues" evidence="1">
    <location>
        <begin position="105"/>
        <end position="118"/>
    </location>
</feature>
<evidence type="ECO:0000313" key="3">
    <source>
        <dbReference type="EMBL" id="KAA1015822.1"/>
    </source>
</evidence>
<name>A0A5B0HL88_9BURK</name>
<dbReference type="AlphaFoldDB" id="A0A5B0HL88"/>
<evidence type="ECO:0000259" key="2">
    <source>
        <dbReference type="Pfam" id="PF13356"/>
    </source>
</evidence>
<dbReference type="Pfam" id="PF13356">
    <property type="entry name" value="Arm-DNA-bind_3"/>
    <property type="match status" value="1"/>
</dbReference>
<dbReference type="EMBL" id="VTUZ01000001">
    <property type="protein sequence ID" value="KAA1015822.1"/>
    <property type="molecule type" value="Genomic_DNA"/>
</dbReference>
<evidence type="ECO:0000313" key="4">
    <source>
        <dbReference type="Proteomes" id="UP000325273"/>
    </source>
</evidence>